<accession>A0A7G6T243</accession>
<dbReference type="EMBL" id="CP050296">
    <property type="protein sequence ID" value="QND60825.1"/>
    <property type="molecule type" value="Genomic_DNA"/>
</dbReference>
<evidence type="ECO:0000256" key="1">
    <source>
        <dbReference type="SAM" id="SignalP"/>
    </source>
</evidence>
<proteinExistence type="predicted"/>
<dbReference type="AlphaFoldDB" id="A0A7G6T243"/>
<protein>
    <recommendedName>
        <fullName evidence="4">DUF3616 domain-containing protein</fullName>
    </recommendedName>
</protein>
<gene>
    <name evidence="2" type="ORF">HB778_33290</name>
</gene>
<organism evidence="2 3">
    <name type="scientific">Mesorhizobium huakuii</name>
    <dbReference type="NCBI Taxonomy" id="28104"/>
    <lineage>
        <taxon>Bacteria</taxon>
        <taxon>Pseudomonadati</taxon>
        <taxon>Pseudomonadota</taxon>
        <taxon>Alphaproteobacteria</taxon>
        <taxon>Hyphomicrobiales</taxon>
        <taxon>Phyllobacteriaceae</taxon>
        <taxon>Mesorhizobium</taxon>
    </lineage>
</organism>
<feature type="chain" id="PRO_5028939339" description="DUF3616 domain-containing protein" evidence="1">
    <location>
        <begin position="28"/>
        <end position="376"/>
    </location>
</feature>
<evidence type="ECO:0000313" key="2">
    <source>
        <dbReference type="EMBL" id="QND60825.1"/>
    </source>
</evidence>
<dbReference type="RefSeq" id="WP_183460023.1">
    <property type="nucleotide sequence ID" value="NZ_CP050296.1"/>
</dbReference>
<evidence type="ECO:0008006" key="4">
    <source>
        <dbReference type="Google" id="ProtNLM"/>
    </source>
</evidence>
<sequence length="376" mass="41654">MLSRDLHAFAAFVIFLCTLTCPGIAQADYSTPHAEVVCQPGHDVALVRFTMTVDEEPIVYRQLPASADQGLSVTPTLGQSNCTMANGWTIRLRDGQEQAFGYGMGGGDPPAFFSLWIAKRKILSRRQWKPGYGADEDPWLIGIVIRPDRLSYCSVAASDKAPEKGEITCKDEPFQLNRHKVDHIEYAAPGSRPPIGTILLERGTTEPRLCRKLLRLRPKGFQSVSTTINDTANVFPVETAGQDLNVATIEVSPGVLRKLVRWSGTNHYFDGDLMLLAPVTADPSRILKESMLDDDGDTFSADKLPLGWSVIAGHMPGLYPGVSWRYVHFDTQRIDGELYLLAQPTGWQERPTAILIQPLADGFKSVCIFQRVEPHF</sequence>
<evidence type="ECO:0000313" key="3">
    <source>
        <dbReference type="Proteomes" id="UP000515465"/>
    </source>
</evidence>
<name>A0A7G6T243_9HYPH</name>
<reference evidence="3" key="1">
    <citation type="journal article" date="2020" name="Mol. Plant Microbe">
        <title>Rhizobial microsymbionts of the narrowly endemic Oxytropis species growing in Kamchatka are characterized by significant genetic diversity and possess a set of genes that are associated with T3SS and T6SS secretion systems and can affect the development of symbiosis.</title>
        <authorList>
            <person name="Safronova V."/>
            <person name="Guro P."/>
            <person name="Sazanova A."/>
            <person name="Kuznetsova I."/>
            <person name="Belimov A."/>
            <person name="Yakubov V."/>
            <person name="Chirak E."/>
            <person name="Afonin A."/>
            <person name="Gogolev Y."/>
            <person name="Andronov E."/>
            <person name="Tikhonovich I."/>
        </authorList>
    </citation>
    <scope>NUCLEOTIDE SEQUENCE [LARGE SCALE GENOMIC DNA]</scope>
    <source>
        <strain evidence="3">583</strain>
    </source>
</reference>
<feature type="signal peptide" evidence="1">
    <location>
        <begin position="1"/>
        <end position="27"/>
    </location>
</feature>
<keyword evidence="1" id="KW-0732">Signal</keyword>
<dbReference type="Proteomes" id="UP000515465">
    <property type="component" value="Chromosome"/>
</dbReference>